<dbReference type="PANTHER" id="PTHR30273">
    <property type="entry name" value="PERIPLASMIC SIGNAL SENSOR AND SIGMA FACTOR ACTIVATOR FECR-RELATED"/>
    <property type="match status" value="1"/>
</dbReference>
<keyword evidence="1" id="KW-1133">Transmembrane helix</keyword>
<dbReference type="InterPro" id="IPR012373">
    <property type="entry name" value="Ferrdict_sens_TM"/>
</dbReference>
<dbReference type="InterPro" id="IPR006860">
    <property type="entry name" value="FecR"/>
</dbReference>
<dbReference type="PIRSF" id="PIRSF018266">
    <property type="entry name" value="FecR"/>
    <property type="match status" value="1"/>
</dbReference>
<dbReference type="Pfam" id="PF04773">
    <property type="entry name" value="FecR"/>
    <property type="match status" value="1"/>
</dbReference>
<evidence type="ECO:0000259" key="2">
    <source>
        <dbReference type="Pfam" id="PF04773"/>
    </source>
</evidence>
<protein>
    <submittedName>
        <fullName evidence="3">Transmembrane sensor</fullName>
    </submittedName>
</protein>
<dbReference type="Proteomes" id="UP001138540">
    <property type="component" value="Unassembled WGS sequence"/>
</dbReference>
<feature type="domain" description="FecR protein" evidence="2">
    <location>
        <begin position="78"/>
        <end position="170"/>
    </location>
</feature>
<accession>A0ABR6NLG3</accession>
<sequence length="291" mass="30989">MGDVRRPGALLRAQAVFLRSEAAGALGNRYDPADFQIEAKADISAPQVSRRRLLMAGSGMAAAVIVGGLGFGLLMPQAYATERGERRLVRLEDGSSIFLNTDTRVSVRYAGGVRSVDLVKGEAFFTVAPDAKRPFTVEAGEDRISTGGASFCVRLLEDRPARILVDEGQVSATAAAGHNVLLRAGTRLDMALDSPGRPRPVPISAEEIIRDLAWRDGKIAFQGETLAQAAEAFARYGDPSIEIRDEALRQEQVTGLFAANDPVGFSKAIASLFGAHLVRQGSSIVLSRPAA</sequence>
<dbReference type="EMBL" id="JACHKA010000001">
    <property type="protein sequence ID" value="MBB5987039.1"/>
    <property type="molecule type" value="Genomic_DNA"/>
</dbReference>
<proteinExistence type="predicted"/>
<reference evidence="3 4" key="1">
    <citation type="submission" date="2020-08" db="EMBL/GenBank/DDBJ databases">
        <title>Exploring microbial biodiversity for novel pathways involved in the catabolism of aromatic compounds derived from lignin.</title>
        <authorList>
            <person name="Elkins J."/>
        </authorList>
    </citation>
    <scope>NUCLEOTIDE SEQUENCE [LARGE SCALE GENOMIC DNA]</scope>
    <source>
        <strain evidence="3 4">B1D3A</strain>
    </source>
</reference>
<dbReference type="PROSITE" id="PS51318">
    <property type="entry name" value="TAT"/>
    <property type="match status" value="1"/>
</dbReference>
<dbReference type="PANTHER" id="PTHR30273:SF2">
    <property type="entry name" value="PROTEIN FECR"/>
    <property type="match status" value="1"/>
</dbReference>
<organism evidence="3 4">
    <name type="scientific">Sphingobium lignivorans</name>
    <dbReference type="NCBI Taxonomy" id="2735886"/>
    <lineage>
        <taxon>Bacteria</taxon>
        <taxon>Pseudomonadati</taxon>
        <taxon>Pseudomonadota</taxon>
        <taxon>Alphaproteobacteria</taxon>
        <taxon>Sphingomonadales</taxon>
        <taxon>Sphingomonadaceae</taxon>
        <taxon>Sphingobium</taxon>
    </lineage>
</organism>
<comment type="caution">
    <text evidence="3">The sequence shown here is derived from an EMBL/GenBank/DDBJ whole genome shotgun (WGS) entry which is preliminary data.</text>
</comment>
<name>A0ABR6NLG3_9SPHN</name>
<feature type="transmembrane region" description="Helical" evidence="1">
    <location>
        <begin position="53"/>
        <end position="75"/>
    </location>
</feature>
<evidence type="ECO:0000313" key="4">
    <source>
        <dbReference type="Proteomes" id="UP001138540"/>
    </source>
</evidence>
<evidence type="ECO:0000256" key="1">
    <source>
        <dbReference type="SAM" id="Phobius"/>
    </source>
</evidence>
<dbReference type="RefSeq" id="WP_260394930.1">
    <property type="nucleotide sequence ID" value="NZ_JACHKA010000001.1"/>
</dbReference>
<dbReference type="Gene3D" id="3.55.50.30">
    <property type="match status" value="1"/>
</dbReference>
<keyword evidence="1 3" id="KW-0812">Transmembrane</keyword>
<dbReference type="InterPro" id="IPR006311">
    <property type="entry name" value="TAT_signal"/>
</dbReference>
<evidence type="ECO:0000313" key="3">
    <source>
        <dbReference type="EMBL" id="MBB5987039.1"/>
    </source>
</evidence>
<keyword evidence="4" id="KW-1185">Reference proteome</keyword>
<gene>
    <name evidence="3" type="ORF">HNP60_003013</name>
</gene>
<dbReference type="Gene3D" id="2.60.120.1440">
    <property type="match status" value="1"/>
</dbReference>
<keyword evidence="1" id="KW-0472">Membrane</keyword>